<evidence type="ECO:0000256" key="3">
    <source>
        <dbReference type="ARBA" id="ARBA00022679"/>
    </source>
</evidence>
<dbReference type="Pfam" id="PF08241">
    <property type="entry name" value="Methyltransf_11"/>
    <property type="match status" value="1"/>
</dbReference>
<dbReference type="InterPro" id="IPR029063">
    <property type="entry name" value="SAM-dependent_MTases_sf"/>
</dbReference>
<comment type="similarity">
    <text evidence="1">Belongs to the methyltransferase superfamily.</text>
</comment>
<feature type="domain" description="Methyltransferase type 11" evidence="4">
    <location>
        <begin position="73"/>
        <end position="176"/>
    </location>
</feature>
<dbReference type="SUPFAM" id="SSF53335">
    <property type="entry name" value="S-adenosyl-L-methionine-dependent methyltransferases"/>
    <property type="match status" value="1"/>
</dbReference>
<evidence type="ECO:0000256" key="1">
    <source>
        <dbReference type="ARBA" id="ARBA00008361"/>
    </source>
</evidence>
<keyword evidence="3" id="KW-0808">Transferase</keyword>
<name>A0AAT9GI84_9BACT</name>
<dbReference type="GO" id="GO:0008757">
    <property type="term" value="F:S-adenosylmethionine-dependent methyltransferase activity"/>
    <property type="evidence" value="ECO:0007669"/>
    <property type="project" value="InterPro"/>
</dbReference>
<dbReference type="InterPro" id="IPR051052">
    <property type="entry name" value="Diverse_substrate_MTase"/>
</dbReference>
<gene>
    <name evidence="5" type="ORF">KACHI17_12450</name>
</gene>
<accession>A0AAT9GI84</accession>
<evidence type="ECO:0000256" key="2">
    <source>
        <dbReference type="ARBA" id="ARBA00022603"/>
    </source>
</evidence>
<dbReference type="AlphaFoldDB" id="A0AAT9GI84"/>
<keyword evidence="2" id="KW-0489">Methyltransferase</keyword>
<evidence type="ECO:0000313" key="5">
    <source>
        <dbReference type="EMBL" id="BFG70364.1"/>
    </source>
</evidence>
<evidence type="ECO:0000259" key="4">
    <source>
        <dbReference type="Pfam" id="PF08241"/>
    </source>
</evidence>
<organism evidence="5">
    <name type="scientific">Sediminibacterium sp. KACHI17</name>
    <dbReference type="NCBI Taxonomy" id="1751071"/>
    <lineage>
        <taxon>Bacteria</taxon>
        <taxon>Pseudomonadati</taxon>
        <taxon>Bacteroidota</taxon>
        <taxon>Chitinophagia</taxon>
        <taxon>Chitinophagales</taxon>
        <taxon>Chitinophagaceae</taxon>
        <taxon>Sediminibacterium</taxon>
    </lineage>
</organism>
<dbReference type="InterPro" id="IPR013216">
    <property type="entry name" value="Methyltransf_11"/>
</dbReference>
<dbReference type="PANTHER" id="PTHR44942">
    <property type="entry name" value="METHYLTRANSF_11 DOMAIN-CONTAINING PROTEIN"/>
    <property type="match status" value="1"/>
</dbReference>
<dbReference type="PANTHER" id="PTHR44942:SF4">
    <property type="entry name" value="METHYLTRANSFERASE TYPE 11 DOMAIN-CONTAINING PROTEIN"/>
    <property type="match status" value="1"/>
</dbReference>
<dbReference type="Gene3D" id="3.40.50.150">
    <property type="entry name" value="Vaccinia Virus protein VP39"/>
    <property type="match status" value="1"/>
</dbReference>
<protein>
    <recommendedName>
        <fullName evidence="4">Methyltransferase type 11 domain-containing protein</fullName>
    </recommendedName>
</protein>
<dbReference type="CDD" id="cd02440">
    <property type="entry name" value="AdoMet_MTases"/>
    <property type="match status" value="1"/>
</dbReference>
<proteinExistence type="inferred from homology"/>
<dbReference type="EMBL" id="AP029612">
    <property type="protein sequence ID" value="BFG70364.1"/>
    <property type="molecule type" value="Genomic_DNA"/>
</dbReference>
<sequence length="311" mass="36510">MNLSLEEVMRQEKEVFNHLNNLRSSAETIPLEFDYDYVPSKFDFERYTGKKMGRRSVLNYIKLVNDNPGIKIVDVCCGPGWVSLLAATRGARVYGYDISNVAIENAKLSRERNLQKIIENKGTLEYYNQSVHTIPFLDDQKSVDLFIGWSAFHHLDQMELFFERMNTALKDGGYIISVDDIGSKKINRIITWGLKFILPIKGLSYTNKISKIGKYFQKLIQPEVEWHTPMEQYVGKHENAAQKIEDILSRDYEIVHNYRYCGFVHYFVYDLAGPDWFRKIMFDLLWNLDRLFVWTKLCKGNLRFILAKKKQ</sequence>
<dbReference type="RefSeq" id="WP_353550645.1">
    <property type="nucleotide sequence ID" value="NZ_AP029612.1"/>
</dbReference>
<reference evidence="5" key="1">
    <citation type="submission" date="2024-02" db="EMBL/GenBank/DDBJ databases">
        <title>Sediminibacterium planktonica sp. nov. and Sediminibacterium longus sp. nov., isolated from surface lake and river water.</title>
        <authorList>
            <person name="Watanabe K."/>
            <person name="Takemine S."/>
            <person name="Ishii Y."/>
            <person name="Ogata Y."/>
            <person name="Shindo C."/>
            <person name="Suda W."/>
        </authorList>
    </citation>
    <scope>NUCLEOTIDE SEQUENCE</scope>
    <source>
        <strain evidence="5">KACHI17</strain>
    </source>
</reference>
<dbReference type="GO" id="GO:0032259">
    <property type="term" value="P:methylation"/>
    <property type="evidence" value="ECO:0007669"/>
    <property type="project" value="UniProtKB-KW"/>
</dbReference>